<evidence type="ECO:0000256" key="1">
    <source>
        <dbReference type="SAM" id="MobiDB-lite"/>
    </source>
</evidence>
<dbReference type="AlphaFoldDB" id="A0AAE1YVS5"/>
<feature type="region of interest" description="Disordered" evidence="1">
    <location>
        <begin position="61"/>
        <end position="106"/>
    </location>
</feature>
<dbReference type="InterPro" id="IPR034577">
    <property type="entry name" value="NIMIN-2"/>
</dbReference>
<organism evidence="2 3">
    <name type="scientific">Sesamum alatum</name>
    <dbReference type="NCBI Taxonomy" id="300844"/>
    <lineage>
        <taxon>Eukaryota</taxon>
        <taxon>Viridiplantae</taxon>
        <taxon>Streptophyta</taxon>
        <taxon>Embryophyta</taxon>
        <taxon>Tracheophyta</taxon>
        <taxon>Spermatophyta</taxon>
        <taxon>Magnoliopsida</taxon>
        <taxon>eudicotyledons</taxon>
        <taxon>Gunneridae</taxon>
        <taxon>Pentapetalae</taxon>
        <taxon>asterids</taxon>
        <taxon>lamiids</taxon>
        <taxon>Lamiales</taxon>
        <taxon>Pedaliaceae</taxon>
        <taxon>Sesamum</taxon>
    </lineage>
</organism>
<name>A0AAE1YVS5_9LAMI</name>
<evidence type="ECO:0000313" key="3">
    <source>
        <dbReference type="Proteomes" id="UP001293254"/>
    </source>
</evidence>
<reference evidence="2" key="1">
    <citation type="submission" date="2020-06" db="EMBL/GenBank/DDBJ databases">
        <authorList>
            <person name="Li T."/>
            <person name="Hu X."/>
            <person name="Zhang T."/>
            <person name="Song X."/>
            <person name="Zhang H."/>
            <person name="Dai N."/>
            <person name="Sheng W."/>
            <person name="Hou X."/>
            <person name="Wei L."/>
        </authorList>
    </citation>
    <scope>NUCLEOTIDE SEQUENCE</scope>
    <source>
        <strain evidence="2">3651</strain>
        <tissue evidence="2">Leaf</tissue>
    </source>
</reference>
<dbReference type="GO" id="GO:0010112">
    <property type="term" value="P:regulation of systemic acquired resistance"/>
    <property type="evidence" value="ECO:0007669"/>
    <property type="project" value="InterPro"/>
</dbReference>
<protein>
    <submittedName>
        <fullName evidence="2">Uncharacterized protein</fullName>
    </submittedName>
</protein>
<proteinExistence type="predicted"/>
<reference evidence="2" key="2">
    <citation type="journal article" date="2024" name="Plant">
        <title>Genomic evolution and insights into agronomic trait innovations of Sesamum species.</title>
        <authorList>
            <person name="Miao H."/>
            <person name="Wang L."/>
            <person name="Qu L."/>
            <person name="Liu H."/>
            <person name="Sun Y."/>
            <person name="Le M."/>
            <person name="Wang Q."/>
            <person name="Wei S."/>
            <person name="Zheng Y."/>
            <person name="Lin W."/>
            <person name="Duan Y."/>
            <person name="Cao H."/>
            <person name="Xiong S."/>
            <person name="Wang X."/>
            <person name="Wei L."/>
            <person name="Li C."/>
            <person name="Ma Q."/>
            <person name="Ju M."/>
            <person name="Zhao R."/>
            <person name="Li G."/>
            <person name="Mu C."/>
            <person name="Tian Q."/>
            <person name="Mei H."/>
            <person name="Zhang T."/>
            <person name="Gao T."/>
            <person name="Zhang H."/>
        </authorList>
    </citation>
    <scope>NUCLEOTIDE SEQUENCE</scope>
    <source>
        <strain evidence="2">3651</strain>
    </source>
</reference>
<dbReference type="EMBL" id="JACGWO010000001">
    <property type="protein sequence ID" value="KAK4436943.1"/>
    <property type="molecule type" value="Genomic_DNA"/>
</dbReference>
<gene>
    <name evidence="2" type="ORF">Salat_0028200</name>
</gene>
<accession>A0AAE1YVS5</accession>
<evidence type="ECO:0000313" key="2">
    <source>
        <dbReference type="EMBL" id="KAK4436943.1"/>
    </source>
</evidence>
<feature type="region of interest" description="Disordered" evidence="1">
    <location>
        <begin position="1"/>
        <end position="28"/>
    </location>
</feature>
<comment type="caution">
    <text evidence="2">The sequence shown here is derived from an EMBL/GenBank/DDBJ whole genome shotgun (WGS) entry which is preliminary data.</text>
</comment>
<dbReference type="Proteomes" id="UP001293254">
    <property type="component" value="Unassembled WGS sequence"/>
</dbReference>
<sequence>MEGEKRKRKREEKAEATVPDDRTKQAEAVVVEAPPTEEEVEEFFAILRRMRVAVKYFKKDASNSKDGGYRAQNQTAEAAADGGKRPVAENSGLDLNAVPEAETSLV</sequence>
<dbReference type="PANTHER" id="PTHR35735">
    <property type="entry name" value="PROTEIN NIM1-INTERACTING 2"/>
    <property type="match status" value="1"/>
</dbReference>
<feature type="compositionally biased region" description="Basic residues" evidence="1">
    <location>
        <begin position="1"/>
        <end position="10"/>
    </location>
</feature>
<dbReference type="PANTHER" id="PTHR35735:SF5">
    <property type="entry name" value="PROTEIN NIM1-INTERACTING 2"/>
    <property type="match status" value="1"/>
</dbReference>
<keyword evidence="3" id="KW-1185">Reference proteome</keyword>
<feature type="compositionally biased region" description="Basic and acidic residues" evidence="1">
    <location>
        <begin position="11"/>
        <end position="25"/>
    </location>
</feature>